<organism evidence="1 2">
    <name type="scientific">Strongylus vulgaris</name>
    <name type="common">Blood worm</name>
    <dbReference type="NCBI Taxonomy" id="40348"/>
    <lineage>
        <taxon>Eukaryota</taxon>
        <taxon>Metazoa</taxon>
        <taxon>Ecdysozoa</taxon>
        <taxon>Nematoda</taxon>
        <taxon>Chromadorea</taxon>
        <taxon>Rhabditida</taxon>
        <taxon>Rhabditina</taxon>
        <taxon>Rhabditomorpha</taxon>
        <taxon>Strongyloidea</taxon>
        <taxon>Strongylidae</taxon>
        <taxon>Strongylus</taxon>
    </lineage>
</organism>
<dbReference type="EMBL" id="UYYB01032545">
    <property type="protein sequence ID" value="VDM73804.1"/>
    <property type="molecule type" value="Genomic_DNA"/>
</dbReference>
<proteinExistence type="predicted"/>
<reference evidence="1 2" key="1">
    <citation type="submission" date="2018-11" db="EMBL/GenBank/DDBJ databases">
        <authorList>
            <consortium name="Pathogen Informatics"/>
        </authorList>
    </citation>
    <scope>NUCLEOTIDE SEQUENCE [LARGE SCALE GENOMIC DNA]</scope>
</reference>
<evidence type="ECO:0000313" key="1">
    <source>
        <dbReference type="EMBL" id="VDM73804.1"/>
    </source>
</evidence>
<protein>
    <submittedName>
        <fullName evidence="1">Uncharacterized protein</fullName>
    </submittedName>
</protein>
<sequence>MSASSLVSGSAREDVPMILTGLEIETGAEGQGLVHVIAIDVVVTRVTDIVAMSAIDVIGTETIAIDDTDTE</sequence>
<evidence type="ECO:0000313" key="2">
    <source>
        <dbReference type="Proteomes" id="UP000270094"/>
    </source>
</evidence>
<name>A0A3P7J7C8_STRVU</name>
<accession>A0A3P7J7C8</accession>
<keyword evidence="2" id="KW-1185">Reference proteome</keyword>
<gene>
    <name evidence="1" type="ORF">SVUK_LOCUS8802</name>
</gene>
<dbReference type="Proteomes" id="UP000270094">
    <property type="component" value="Unassembled WGS sequence"/>
</dbReference>
<dbReference type="AlphaFoldDB" id="A0A3P7J7C8"/>